<dbReference type="NCBIfam" id="TIGR00031">
    <property type="entry name" value="UDP-GALP_mutase"/>
    <property type="match status" value="1"/>
</dbReference>
<dbReference type="SUPFAM" id="SSF51971">
    <property type="entry name" value="Nucleotide-binding domain"/>
    <property type="match status" value="1"/>
</dbReference>
<dbReference type="OrthoDB" id="9769600at2"/>
<dbReference type="Pfam" id="PF03275">
    <property type="entry name" value="GLF"/>
    <property type="match status" value="1"/>
</dbReference>
<comment type="cofactor">
    <cofactor evidence="1">
        <name>FAD</name>
        <dbReference type="ChEBI" id="CHEBI:57692"/>
    </cofactor>
</comment>
<dbReference type="PATRIC" id="fig|401562.3.peg.4300"/>
<gene>
    <name evidence="7" type="ORF">NS226_03880</name>
</gene>
<dbReference type="AlphaFoldDB" id="A0A175RCA4"/>
<evidence type="ECO:0000256" key="2">
    <source>
        <dbReference type="ARBA" id="ARBA00009321"/>
    </source>
</evidence>
<dbReference type="GO" id="GO:0008767">
    <property type="term" value="F:UDP-galactopyranose mutase activity"/>
    <property type="evidence" value="ECO:0007669"/>
    <property type="project" value="InterPro"/>
</dbReference>
<evidence type="ECO:0000259" key="6">
    <source>
        <dbReference type="Pfam" id="PF03275"/>
    </source>
</evidence>
<protein>
    <submittedName>
        <fullName evidence="7">UDP-galactopyranose mutase</fullName>
    </submittedName>
</protein>
<name>A0A175RCA4_9HYPH</name>
<proteinExistence type="inferred from homology"/>
<dbReference type="Pfam" id="PF13450">
    <property type="entry name" value="NAD_binding_8"/>
    <property type="match status" value="1"/>
</dbReference>
<dbReference type="InterPro" id="IPR015899">
    <property type="entry name" value="UDP-GalPyranose_mutase_C"/>
</dbReference>
<organism evidence="7 8">
    <name type="scientific">Aureimonas ureilytica</name>
    <dbReference type="NCBI Taxonomy" id="401562"/>
    <lineage>
        <taxon>Bacteria</taxon>
        <taxon>Pseudomonadati</taxon>
        <taxon>Pseudomonadota</taxon>
        <taxon>Alphaproteobacteria</taxon>
        <taxon>Hyphomicrobiales</taxon>
        <taxon>Aurantimonadaceae</taxon>
        <taxon>Aureimonas</taxon>
    </lineage>
</organism>
<evidence type="ECO:0000256" key="4">
    <source>
        <dbReference type="ARBA" id="ARBA00022827"/>
    </source>
</evidence>
<keyword evidence="4" id="KW-0274">FAD</keyword>
<comment type="similarity">
    <text evidence="2">Belongs to the UDP-galactopyranose/dTDP-fucopyranose mutase family.</text>
</comment>
<dbReference type="PANTHER" id="PTHR21197:SF0">
    <property type="entry name" value="UDP-GALACTOPYRANOSE MUTASE"/>
    <property type="match status" value="1"/>
</dbReference>
<dbReference type="EMBL" id="LDPZ01000006">
    <property type="protein sequence ID" value="KTQ97788.1"/>
    <property type="molecule type" value="Genomic_DNA"/>
</dbReference>
<feature type="domain" description="UDP-galactopyranose mutase C-terminal" evidence="6">
    <location>
        <begin position="157"/>
        <end position="357"/>
    </location>
</feature>
<evidence type="ECO:0000256" key="5">
    <source>
        <dbReference type="ARBA" id="ARBA00023235"/>
    </source>
</evidence>
<dbReference type="Gene3D" id="3.40.50.720">
    <property type="entry name" value="NAD(P)-binding Rossmann-like Domain"/>
    <property type="match status" value="3"/>
</dbReference>
<dbReference type="GO" id="GO:0050660">
    <property type="term" value="F:flavin adenine dinucleotide binding"/>
    <property type="evidence" value="ECO:0007669"/>
    <property type="project" value="TreeGrafter"/>
</dbReference>
<reference evidence="7 8" key="1">
    <citation type="journal article" date="2016" name="Front. Microbiol.">
        <title>Genomic Resource of Rice Seed Associated Bacteria.</title>
        <authorList>
            <person name="Midha S."/>
            <person name="Bansal K."/>
            <person name="Sharma S."/>
            <person name="Kumar N."/>
            <person name="Patil P.P."/>
            <person name="Chaudhry V."/>
            <person name="Patil P.B."/>
        </authorList>
    </citation>
    <scope>NUCLEOTIDE SEQUENCE [LARGE SCALE GENOMIC DNA]</scope>
    <source>
        <strain evidence="7 8">NS226</strain>
    </source>
</reference>
<evidence type="ECO:0000256" key="3">
    <source>
        <dbReference type="ARBA" id="ARBA00022630"/>
    </source>
</evidence>
<evidence type="ECO:0000313" key="8">
    <source>
        <dbReference type="Proteomes" id="UP000078272"/>
    </source>
</evidence>
<dbReference type="InterPro" id="IPR004379">
    <property type="entry name" value="UDP-GALP_mutase"/>
</dbReference>
<dbReference type="Proteomes" id="UP000078272">
    <property type="component" value="Unassembled WGS sequence"/>
</dbReference>
<dbReference type="PANTHER" id="PTHR21197">
    <property type="entry name" value="UDP-GALACTOPYRANOSE MUTASE"/>
    <property type="match status" value="1"/>
</dbReference>
<comment type="caution">
    <text evidence="7">The sequence shown here is derived from an EMBL/GenBank/DDBJ whole genome shotgun (WGS) entry which is preliminary data.</text>
</comment>
<evidence type="ECO:0000256" key="1">
    <source>
        <dbReference type="ARBA" id="ARBA00001974"/>
    </source>
</evidence>
<keyword evidence="5" id="KW-0413">Isomerase</keyword>
<keyword evidence="3" id="KW-0285">Flavoprotein</keyword>
<dbReference type="SUPFAM" id="SSF54373">
    <property type="entry name" value="FAD-linked reductases, C-terminal domain"/>
    <property type="match status" value="1"/>
</dbReference>
<evidence type="ECO:0000313" key="7">
    <source>
        <dbReference type="EMBL" id="KTQ97788.1"/>
    </source>
</evidence>
<dbReference type="GO" id="GO:0005829">
    <property type="term" value="C:cytosol"/>
    <property type="evidence" value="ECO:0007669"/>
    <property type="project" value="TreeGrafter"/>
</dbReference>
<sequence>MHSTSQPKWVIVGAGFTGAVLAERIAGVLDQKVLVIDRRDHIAGNAYDYPGAYGVLVHKYGPHIFHTNSEAIWTYLSRFTEWRPYFHHVLAHVDGRYTPIPFNLNTLTDLFPAKMAERLSDALIGAYGYGTKVPILKMRQDGNPELTFLADYVYSRVFENYTFKQWGMKPEDLAPSVSARVPVHVSRDDRYFQDRFQAMPVDGYTAMFKRMLDHPNIEVSLNTEYEAVRELYPDAKVVFTGPIDEYFRYQHGALPYRSLRFRLVETPESMVQPVGTVNYPNEFGFTRITEFKHLTGQKGEGSVLVEEYPEAYVPGTNEPYYPIPTEGTSQALQPYQQMARDLSGKVWFAGRLGDYAYYNMDQACGRALALFEKQLAPASVG</sequence>
<dbReference type="RefSeq" id="WP_058633857.1">
    <property type="nucleotide sequence ID" value="NZ_LDPZ01000006.1"/>
</dbReference>
<dbReference type="STRING" id="401562.NS365_05700"/>
<accession>A0A175RCA4</accession>